<dbReference type="AlphaFoldDB" id="A0A8B9SN35"/>
<keyword evidence="3" id="KW-0285">Flavoprotein</keyword>
<name>A0A8B9SN35_ANAPL</name>
<evidence type="ECO:0000256" key="5">
    <source>
        <dbReference type="ARBA" id="ARBA00037217"/>
    </source>
</evidence>
<evidence type="ECO:0000313" key="10">
    <source>
        <dbReference type="Proteomes" id="UP000694400"/>
    </source>
</evidence>
<keyword evidence="4" id="KW-0274">FAD</keyword>
<comment type="similarity">
    <text evidence="2">Belongs to the carotenoid/retinoid oxidoreductase family.</text>
</comment>
<evidence type="ECO:0000313" key="9">
    <source>
        <dbReference type="Ensembl" id="ENSAPLP00020008646.1"/>
    </source>
</evidence>
<dbReference type="Proteomes" id="UP000694400">
    <property type="component" value="Chromosome 7"/>
</dbReference>
<evidence type="ECO:0000256" key="6">
    <source>
        <dbReference type="ARBA" id="ARBA00038825"/>
    </source>
</evidence>
<dbReference type="Gene3D" id="3.50.50.60">
    <property type="entry name" value="FAD/NAD(P)-binding domain"/>
    <property type="match status" value="1"/>
</dbReference>
<dbReference type="GO" id="GO:0005759">
    <property type="term" value="C:mitochondrial matrix"/>
    <property type="evidence" value="ECO:0007669"/>
    <property type="project" value="UniProtKB-SubCell"/>
</dbReference>
<reference evidence="9" key="1">
    <citation type="submission" date="2019-08" db="EMBL/GenBank/DDBJ databases">
        <title>Three high-quality genomes provides insights into domestication of ducks.</title>
        <authorList>
            <person name="Hou Z.C."/>
            <person name="Zhu F."/>
            <person name="Yin Z.T."/>
            <person name="Zhang F."/>
        </authorList>
    </citation>
    <scope>NUCLEOTIDE SEQUENCE [LARGE SCALE GENOMIC DNA]</scope>
</reference>
<protein>
    <recommendedName>
        <fullName evidence="7">Pyridine nucleotide-disulfide oxidoreductase domain-containing protein 2</fullName>
    </recommendedName>
</protein>
<dbReference type="InterPro" id="IPR002937">
    <property type="entry name" value="Amino_oxidase"/>
</dbReference>
<evidence type="ECO:0000256" key="2">
    <source>
        <dbReference type="ARBA" id="ARBA00006046"/>
    </source>
</evidence>
<dbReference type="Pfam" id="PF01593">
    <property type="entry name" value="Amino_oxidase"/>
    <property type="match status" value="1"/>
</dbReference>
<evidence type="ECO:0000256" key="4">
    <source>
        <dbReference type="ARBA" id="ARBA00022827"/>
    </source>
</evidence>
<evidence type="ECO:0000259" key="8">
    <source>
        <dbReference type="Pfam" id="PF01593"/>
    </source>
</evidence>
<dbReference type="SUPFAM" id="SSF51905">
    <property type="entry name" value="FAD/NAD(P)-binding domain"/>
    <property type="match status" value="1"/>
</dbReference>
<dbReference type="Ensembl" id="ENSAPLT00020009299.1">
    <property type="protein sequence ID" value="ENSAPLP00020008646.1"/>
    <property type="gene ID" value="ENSAPLG00020006365.1"/>
</dbReference>
<proteinExistence type="inferred from homology"/>
<evidence type="ECO:0000256" key="7">
    <source>
        <dbReference type="ARBA" id="ARBA00040298"/>
    </source>
</evidence>
<dbReference type="PANTHER" id="PTHR10668:SF103">
    <property type="entry name" value="PYRIDINE NUCLEOTIDE-DISULFIDE OXIDOREDUCTASE DOMAIN-CONTAINING PROTEIN 2"/>
    <property type="match status" value="1"/>
</dbReference>
<accession>A0A8B9SN35</accession>
<feature type="domain" description="Amine oxidase" evidence="8">
    <location>
        <begin position="392"/>
        <end position="524"/>
    </location>
</feature>
<reference evidence="9" key="3">
    <citation type="submission" date="2025-09" db="UniProtKB">
        <authorList>
            <consortium name="Ensembl"/>
        </authorList>
    </citation>
    <scope>IDENTIFICATION</scope>
</reference>
<evidence type="ECO:0000256" key="1">
    <source>
        <dbReference type="ARBA" id="ARBA00004305"/>
    </source>
</evidence>
<comment type="subunit">
    <text evidence="6">Interacts with COX5B; this interaction may contribute to localize PYROXD2 to the inner face of the inner mitochondrial membrane.</text>
</comment>
<comment type="function">
    <text evidence="5">Probable oxidoreductase that may play a role as regulator of mitochondrial function.</text>
</comment>
<organism evidence="9 10">
    <name type="scientific">Anas platyrhynchos</name>
    <name type="common">Mallard</name>
    <name type="synonym">Anas boschas</name>
    <dbReference type="NCBI Taxonomy" id="8839"/>
    <lineage>
        <taxon>Eukaryota</taxon>
        <taxon>Metazoa</taxon>
        <taxon>Chordata</taxon>
        <taxon>Craniata</taxon>
        <taxon>Vertebrata</taxon>
        <taxon>Euteleostomi</taxon>
        <taxon>Archelosauria</taxon>
        <taxon>Archosauria</taxon>
        <taxon>Dinosauria</taxon>
        <taxon>Saurischia</taxon>
        <taxon>Theropoda</taxon>
        <taxon>Coelurosauria</taxon>
        <taxon>Aves</taxon>
        <taxon>Neognathae</taxon>
        <taxon>Galloanserae</taxon>
        <taxon>Anseriformes</taxon>
        <taxon>Anatidae</taxon>
        <taxon>Anatinae</taxon>
        <taxon>Anas</taxon>
    </lineage>
</organism>
<dbReference type="InterPro" id="IPR036188">
    <property type="entry name" value="FAD/NAD-bd_sf"/>
</dbReference>
<evidence type="ECO:0000256" key="3">
    <source>
        <dbReference type="ARBA" id="ARBA00022630"/>
    </source>
</evidence>
<dbReference type="GO" id="GO:0016491">
    <property type="term" value="F:oxidoreductase activity"/>
    <property type="evidence" value="ECO:0007669"/>
    <property type="project" value="InterPro"/>
</dbReference>
<dbReference type="PANTHER" id="PTHR10668">
    <property type="entry name" value="PHYTOENE DEHYDROGENASE"/>
    <property type="match status" value="1"/>
</dbReference>
<comment type="subcellular location">
    <subcellularLocation>
        <location evidence="1">Mitochondrion matrix</location>
    </subcellularLocation>
</comment>
<sequence length="732" mass="79020">MCCAMGLSWLSRAQLPSVSPCRAQRAGGSEYRRQSAHPGDAVGPGRVCSKSRGWGLPDGFGKWLGRWLGPGGRATCSTMPRSPQAAYLQRAGLRTAVLEKRHVLGGAAVTEEIVPGTPTCPTSSWPLPAPFYSSAPRIFQALSSPGHPTCSACCGRRSTASWSCRYGARPQLGHQHLLAHGRVTLLPHCLTALHVSQRHGLRVLPRDPYSFTPLLEDRSPPRSLLLGHDMAQTQQQIAQFSQKDAQVPRGTGTKQIPEELPCPVEQQGCSWRGVLCTQHSSVPSGHLLSPSRLTLSMRQFMGRLVAAIDPLLDTSPVDTAALGQGSLLQRLRSLRALQPLLRAGLALGRQLPRYYEVLTAPISKILDHWFESEPLKATLATDAVIGAMSSPHSPGSGYVLLHHVMGELEGRRGAWGYVAGGMGALSQAIARAAASWGAHIFTEKAVSRVLLGRDGQAQGVVLRDGTEVRSKVVLSNASPQITFLELTPQEQLPEDFTRRIRHLDTRSPVTKINVAVDRLPSFLAAPNTRDGQPLPHHQCSIHLNCEGTHLLHQAYTEAAGGHPSSRPMIELCIPSALDPGLAPRGCHVVSLFTQYTPYELAGGQPWDEQARDAYADTVFDCIEAYAPGFKASVIGRDILTPPDLERVFRLPGGNIFHGGMSLDQLYFARPAPSYSGYRSPVPGLYLCGSGAHPGEQGWELGTPRGAAGGGQGTWTRGKGSTRCELCYSQPWR</sequence>
<reference evidence="9" key="2">
    <citation type="submission" date="2025-08" db="UniProtKB">
        <authorList>
            <consortium name="Ensembl"/>
        </authorList>
    </citation>
    <scope>IDENTIFICATION</scope>
</reference>